<protein>
    <submittedName>
        <fullName evidence="2">Unannotated protein</fullName>
    </submittedName>
</protein>
<dbReference type="Gene3D" id="3.30.2010.10">
    <property type="entry name" value="Metalloproteases ('zincins'), catalytic domain"/>
    <property type="match status" value="1"/>
</dbReference>
<dbReference type="Pfam" id="PF01863">
    <property type="entry name" value="YgjP-like"/>
    <property type="match status" value="1"/>
</dbReference>
<name>A0A6J6X9E4_9ZZZZ</name>
<accession>A0A6J6X9E4</accession>
<dbReference type="AlphaFoldDB" id="A0A6J6X9E4"/>
<organism evidence="2">
    <name type="scientific">freshwater metagenome</name>
    <dbReference type="NCBI Taxonomy" id="449393"/>
    <lineage>
        <taxon>unclassified sequences</taxon>
        <taxon>metagenomes</taxon>
        <taxon>ecological metagenomes</taxon>
    </lineage>
</organism>
<reference evidence="2" key="1">
    <citation type="submission" date="2020-05" db="EMBL/GenBank/DDBJ databases">
        <authorList>
            <person name="Chiriac C."/>
            <person name="Salcher M."/>
            <person name="Ghai R."/>
            <person name="Kavagutti S V."/>
        </authorList>
    </citation>
    <scope>NUCLEOTIDE SEQUENCE</scope>
</reference>
<evidence type="ECO:0000313" key="2">
    <source>
        <dbReference type="EMBL" id="CAB4793049.1"/>
    </source>
</evidence>
<evidence type="ECO:0000259" key="1">
    <source>
        <dbReference type="Pfam" id="PF01863"/>
    </source>
</evidence>
<gene>
    <name evidence="2" type="ORF">UFOPK3001_00432</name>
</gene>
<proteinExistence type="predicted"/>
<dbReference type="InterPro" id="IPR002725">
    <property type="entry name" value="YgjP-like_metallopeptidase"/>
</dbReference>
<feature type="domain" description="YgjP-like metallopeptidase" evidence="1">
    <location>
        <begin position="2"/>
        <end position="25"/>
    </location>
</feature>
<sequence>MIVHELAHLVVLAHNDEFWRIVHQFPKSERAIGYLIARSDDAEDID</sequence>
<dbReference type="EMBL" id="CAFAAJ010000019">
    <property type="protein sequence ID" value="CAB4793049.1"/>
    <property type="molecule type" value="Genomic_DNA"/>
</dbReference>